<reference evidence="3" key="1">
    <citation type="journal article" date="2014" name="Int. J. Syst. Evol. Microbiol.">
        <title>Complete genome sequence of Corynebacterium casei LMG S-19264T (=DSM 44701T), isolated from a smear-ripened cheese.</title>
        <authorList>
            <consortium name="US DOE Joint Genome Institute (JGI-PGF)"/>
            <person name="Walter F."/>
            <person name="Albersmeier A."/>
            <person name="Kalinowski J."/>
            <person name="Ruckert C."/>
        </authorList>
    </citation>
    <scope>NUCLEOTIDE SEQUENCE</scope>
    <source>
        <strain evidence="3">KCTC 32182</strain>
    </source>
</reference>
<protein>
    <submittedName>
        <fullName evidence="3">Uncharacterized protein</fullName>
    </submittedName>
</protein>
<organism evidence="3 4">
    <name type="scientific">Paludibacterium paludis</name>
    <dbReference type="NCBI Taxonomy" id="1225769"/>
    <lineage>
        <taxon>Bacteria</taxon>
        <taxon>Pseudomonadati</taxon>
        <taxon>Pseudomonadota</taxon>
        <taxon>Betaproteobacteria</taxon>
        <taxon>Neisseriales</taxon>
        <taxon>Chromobacteriaceae</taxon>
        <taxon>Paludibacterium</taxon>
    </lineage>
</organism>
<keyword evidence="2" id="KW-1133">Transmembrane helix</keyword>
<comment type="caution">
    <text evidence="3">The sequence shown here is derived from an EMBL/GenBank/DDBJ whole genome shotgun (WGS) entry which is preliminary data.</text>
</comment>
<evidence type="ECO:0000313" key="3">
    <source>
        <dbReference type="EMBL" id="GGY20780.1"/>
    </source>
</evidence>
<dbReference type="Proteomes" id="UP000645257">
    <property type="component" value="Unassembled WGS sequence"/>
</dbReference>
<reference evidence="3" key="2">
    <citation type="submission" date="2020-09" db="EMBL/GenBank/DDBJ databases">
        <authorList>
            <person name="Sun Q."/>
            <person name="Kim S."/>
        </authorList>
    </citation>
    <scope>NUCLEOTIDE SEQUENCE</scope>
    <source>
        <strain evidence="3">KCTC 32182</strain>
    </source>
</reference>
<sequence>MQSRPSRQQGSILLETGLAIGLIGLAVVAAWHMIGDAHHESSIQHLGQYQQQAGKTMIRYLRARYADPVWKTAAAANAALVVRFDPSQAASPAPVYPQTGPNAIARIGQDLLPLGMQANGPRGASPCMVVFGADTTANLPLRGIMITHLNATSDADLELAARLAGPTTGVVHADAHGKLSASSGAGGWALDDLAHLPGTAACSASPGDLISAFAVTQSEMGTPESALWRVKDGARPQHNAIDTVESGENHSGLAVIDPASPGTALARLDDSAIEHARFVNLTGQGAIPSFGSLLQTQSVTAGNTTAGNQRVQFLPDNGGSGNLIQNPDGPLSLYADGFVGYNNVSARSAQGLGGHHFPGATDTAGAQGALPGLSLSGFLQLGTLPAASQFPTLSATRLAGFFIGNNWTYASDWSSTPKPVAYPDLQPYMLGRTVVGQNDYNEGRGLDSTLNPANAYCDQAGVGSIMMFPNSPQIAVCMPGAPDGHISTSNYPYTKTSNYDKPTWQFMLVLGTPYNPSLLPRALAWSTWASRQERQALPLLSAYSPGERDEPGTESALKLPEQYSKHGGPQKDDAYENDWLAGATSAIFNHKFVSILAEPDGEHTLDNICDGTSCTNHPSQTTGVPLP</sequence>
<proteinExistence type="predicted"/>
<dbReference type="RefSeq" id="WP_189534905.1">
    <property type="nucleotide sequence ID" value="NZ_BMYX01000015.1"/>
</dbReference>
<dbReference type="AlphaFoldDB" id="A0A918P557"/>
<feature type="transmembrane region" description="Helical" evidence="2">
    <location>
        <begin position="12"/>
        <end position="34"/>
    </location>
</feature>
<evidence type="ECO:0000256" key="2">
    <source>
        <dbReference type="SAM" id="Phobius"/>
    </source>
</evidence>
<accession>A0A918P557</accession>
<keyword evidence="4" id="KW-1185">Reference proteome</keyword>
<name>A0A918P557_9NEIS</name>
<evidence type="ECO:0000256" key="1">
    <source>
        <dbReference type="SAM" id="MobiDB-lite"/>
    </source>
</evidence>
<keyword evidence="2" id="KW-0812">Transmembrane</keyword>
<feature type="region of interest" description="Disordered" evidence="1">
    <location>
        <begin position="539"/>
        <end position="575"/>
    </location>
</feature>
<keyword evidence="2" id="KW-0472">Membrane</keyword>
<gene>
    <name evidence="3" type="ORF">GCM10011289_25500</name>
</gene>
<evidence type="ECO:0000313" key="4">
    <source>
        <dbReference type="Proteomes" id="UP000645257"/>
    </source>
</evidence>
<dbReference type="EMBL" id="BMYX01000015">
    <property type="protein sequence ID" value="GGY20780.1"/>
    <property type="molecule type" value="Genomic_DNA"/>
</dbReference>